<dbReference type="Proteomes" id="UP000184267">
    <property type="component" value="Unassembled WGS sequence"/>
</dbReference>
<proteinExistence type="predicted"/>
<protein>
    <submittedName>
        <fullName evidence="1">Uncharacterized protein</fullName>
    </submittedName>
</protein>
<accession>A0A1M2VDA7</accession>
<gene>
    <name evidence="1" type="ORF">TRAPUB_3662</name>
</gene>
<evidence type="ECO:0000313" key="2">
    <source>
        <dbReference type="Proteomes" id="UP000184267"/>
    </source>
</evidence>
<keyword evidence="2" id="KW-1185">Reference proteome</keyword>
<dbReference type="OrthoDB" id="2831072at2759"/>
<dbReference type="EMBL" id="MNAD01001446">
    <property type="protein sequence ID" value="OJT05517.1"/>
    <property type="molecule type" value="Genomic_DNA"/>
</dbReference>
<dbReference type="OMA" id="IDNCCST"/>
<comment type="caution">
    <text evidence="1">The sequence shown here is derived from an EMBL/GenBank/DDBJ whole genome shotgun (WGS) entry which is preliminary data.</text>
</comment>
<reference evidence="1 2" key="1">
    <citation type="submission" date="2016-10" db="EMBL/GenBank/DDBJ databases">
        <title>Genome sequence of the basidiomycete white-rot fungus Trametes pubescens.</title>
        <authorList>
            <person name="Makela M.R."/>
            <person name="Granchi Z."/>
            <person name="Peng M."/>
            <person name="De Vries R.P."/>
            <person name="Grigoriev I."/>
            <person name="Riley R."/>
            <person name="Hilden K."/>
        </authorList>
    </citation>
    <scope>NUCLEOTIDE SEQUENCE [LARGE SCALE GENOMIC DNA]</scope>
    <source>
        <strain evidence="1 2">FBCC735</strain>
    </source>
</reference>
<sequence>MPAFSSRLATARAWVDPESLPTYLDAADITGNVPDHVKQLVLNTLGAYGVGGSDCFAHTVGRRIRIAEMNCHKRGEKTEVVVVAEAQACKATTRSTSRALGRSCASFPLVALGLMQDINGVGVSQAMNVFFHAPAAM</sequence>
<name>A0A1M2VDA7_TRAPU</name>
<dbReference type="AlphaFoldDB" id="A0A1M2VDA7"/>
<organism evidence="1 2">
    <name type="scientific">Trametes pubescens</name>
    <name type="common">White-rot fungus</name>
    <dbReference type="NCBI Taxonomy" id="154538"/>
    <lineage>
        <taxon>Eukaryota</taxon>
        <taxon>Fungi</taxon>
        <taxon>Dikarya</taxon>
        <taxon>Basidiomycota</taxon>
        <taxon>Agaricomycotina</taxon>
        <taxon>Agaricomycetes</taxon>
        <taxon>Polyporales</taxon>
        <taxon>Polyporaceae</taxon>
        <taxon>Trametes</taxon>
    </lineage>
</organism>
<evidence type="ECO:0000313" key="1">
    <source>
        <dbReference type="EMBL" id="OJT05517.1"/>
    </source>
</evidence>
<dbReference type="STRING" id="154538.A0A1M2VDA7"/>